<protein>
    <submittedName>
        <fullName evidence="2">Uncharacterized protein</fullName>
    </submittedName>
</protein>
<reference evidence="2" key="1">
    <citation type="journal article" date="2021" name="PeerJ">
        <title>Extensive microbial diversity within the chicken gut microbiome revealed by metagenomics and culture.</title>
        <authorList>
            <person name="Gilroy R."/>
            <person name="Ravi A."/>
            <person name="Getino M."/>
            <person name="Pursley I."/>
            <person name="Horton D.L."/>
            <person name="Alikhan N.F."/>
            <person name="Baker D."/>
            <person name="Gharbi K."/>
            <person name="Hall N."/>
            <person name="Watson M."/>
            <person name="Adriaenssens E.M."/>
            <person name="Foster-Nyarko E."/>
            <person name="Jarju S."/>
            <person name="Secka A."/>
            <person name="Antonio M."/>
            <person name="Oren A."/>
            <person name="Chaudhuri R.R."/>
            <person name="La Ragione R."/>
            <person name="Hildebrand F."/>
            <person name="Pallen M.J."/>
        </authorList>
    </citation>
    <scope>NUCLEOTIDE SEQUENCE</scope>
    <source>
        <strain evidence="2">ChiGjej1B1-13045</strain>
    </source>
</reference>
<evidence type="ECO:0000313" key="2">
    <source>
        <dbReference type="EMBL" id="HIZ14075.1"/>
    </source>
</evidence>
<organism evidence="2 3">
    <name type="scientific">Candidatus Mediterraneibacter stercorigallinarum</name>
    <dbReference type="NCBI Taxonomy" id="2838686"/>
    <lineage>
        <taxon>Bacteria</taxon>
        <taxon>Bacillati</taxon>
        <taxon>Bacillota</taxon>
        <taxon>Clostridia</taxon>
        <taxon>Lachnospirales</taxon>
        <taxon>Lachnospiraceae</taxon>
        <taxon>Mediterraneibacter</taxon>
    </lineage>
</organism>
<evidence type="ECO:0000256" key="1">
    <source>
        <dbReference type="SAM" id="Phobius"/>
    </source>
</evidence>
<keyword evidence="1" id="KW-1133">Transmembrane helix</keyword>
<gene>
    <name evidence="2" type="ORF">H9817_09150</name>
</gene>
<keyword evidence="1" id="KW-0812">Transmembrane</keyword>
<evidence type="ECO:0000313" key="3">
    <source>
        <dbReference type="Proteomes" id="UP000824017"/>
    </source>
</evidence>
<name>A0A9D2DBJ3_9FIRM</name>
<feature type="transmembrane region" description="Helical" evidence="1">
    <location>
        <begin position="24"/>
        <end position="42"/>
    </location>
</feature>
<sequence length="106" mass="12154">MNRKEAYRIVAKAAVSYAIKKRPYTTAWITICTAAGIYIGITEQSVSMMINGIFTGLLPGIVKCAGRILLSLDSWERLKFSKEKERKRERFVEYLKEYAEKAVKDK</sequence>
<comment type="caution">
    <text evidence="2">The sequence shown here is derived from an EMBL/GenBank/DDBJ whole genome shotgun (WGS) entry which is preliminary data.</text>
</comment>
<keyword evidence="1" id="KW-0472">Membrane</keyword>
<proteinExistence type="predicted"/>
<dbReference type="EMBL" id="DXCD01000233">
    <property type="protein sequence ID" value="HIZ14075.1"/>
    <property type="molecule type" value="Genomic_DNA"/>
</dbReference>
<dbReference type="Proteomes" id="UP000824017">
    <property type="component" value="Unassembled WGS sequence"/>
</dbReference>
<accession>A0A9D2DBJ3</accession>
<reference evidence="2" key="2">
    <citation type="submission" date="2021-04" db="EMBL/GenBank/DDBJ databases">
        <authorList>
            <person name="Gilroy R."/>
        </authorList>
    </citation>
    <scope>NUCLEOTIDE SEQUENCE</scope>
    <source>
        <strain evidence="2">ChiGjej1B1-13045</strain>
    </source>
</reference>
<feature type="transmembrane region" description="Helical" evidence="1">
    <location>
        <begin position="48"/>
        <end position="70"/>
    </location>
</feature>
<dbReference type="AlphaFoldDB" id="A0A9D2DBJ3"/>